<dbReference type="AlphaFoldDB" id="A0A3M2QQG8"/>
<dbReference type="EMBL" id="NKUJ01000979">
    <property type="protein sequence ID" value="RMI95253.1"/>
    <property type="molecule type" value="Genomic_DNA"/>
</dbReference>
<name>A0A3M2QQG8_9HYPO</name>
<reference evidence="1 2" key="1">
    <citation type="submission" date="2017-06" db="EMBL/GenBank/DDBJ databases">
        <title>Comparative genomic analysis of Ambrosia Fusariam Clade fungi.</title>
        <authorList>
            <person name="Stajich J.E."/>
            <person name="Carrillo J."/>
            <person name="Kijimoto T."/>
            <person name="Eskalen A."/>
            <person name="O'Donnell K."/>
            <person name="Kasson M."/>
        </authorList>
    </citation>
    <scope>NUCLEOTIDE SEQUENCE [LARGE SCALE GENOMIC DNA]</scope>
    <source>
        <strain evidence="1">UCR3666</strain>
    </source>
</reference>
<sequence length="67" mass="7474">MARTVAKYSVTRGSRDDQNPYTAKLEAIAIAHDYGCNPARAPHDRSDGKPLFLSRWKVGIGRAQMRT</sequence>
<protein>
    <submittedName>
        <fullName evidence="1">Uncharacterized protein</fullName>
    </submittedName>
</protein>
<organism evidence="1 2">
    <name type="scientific">Fusarium kuroshium</name>
    <dbReference type="NCBI Taxonomy" id="2010991"/>
    <lineage>
        <taxon>Eukaryota</taxon>
        <taxon>Fungi</taxon>
        <taxon>Dikarya</taxon>
        <taxon>Ascomycota</taxon>
        <taxon>Pezizomycotina</taxon>
        <taxon>Sordariomycetes</taxon>
        <taxon>Hypocreomycetidae</taxon>
        <taxon>Hypocreales</taxon>
        <taxon>Nectriaceae</taxon>
        <taxon>Fusarium</taxon>
        <taxon>Fusarium solani species complex</taxon>
    </lineage>
</organism>
<comment type="caution">
    <text evidence="1">The sequence shown here is derived from an EMBL/GenBank/DDBJ whole genome shotgun (WGS) entry which is preliminary data.</text>
</comment>
<keyword evidence="2" id="KW-1185">Reference proteome</keyword>
<accession>A0A3M2QQG8</accession>
<dbReference type="Proteomes" id="UP000277212">
    <property type="component" value="Unassembled WGS sequence"/>
</dbReference>
<evidence type="ECO:0000313" key="1">
    <source>
        <dbReference type="EMBL" id="RMI95253.1"/>
    </source>
</evidence>
<evidence type="ECO:0000313" key="2">
    <source>
        <dbReference type="Proteomes" id="UP000277212"/>
    </source>
</evidence>
<proteinExistence type="predicted"/>
<dbReference type="OrthoDB" id="5106275at2759"/>
<gene>
    <name evidence="1" type="ORF">CDV36_016419</name>
</gene>